<protein>
    <recommendedName>
        <fullName evidence="2">DUF2939 domain-containing protein</fullName>
    </recommendedName>
</protein>
<accession>A0A6J4KK17</accession>
<reference evidence="1" key="1">
    <citation type="submission" date="2020-02" db="EMBL/GenBank/DDBJ databases">
        <authorList>
            <person name="Meier V. D."/>
        </authorList>
    </citation>
    <scope>NUCLEOTIDE SEQUENCE</scope>
    <source>
        <strain evidence="1">AVDCRST_MAG71</strain>
    </source>
</reference>
<organism evidence="1">
    <name type="scientific">uncultured Lysobacter sp</name>
    <dbReference type="NCBI Taxonomy" id="271060"/>
    <lineage>
        <taxon>Bacteria</taxon>
        <taxon>Pseudomonadati</taxon>
        <taxon>Pseudomonadota</taxon>
        <taxon>Gammaproteobacteria</taxon>
        <taxon>Lysobacterales</taxon>
        <taxon>Lysobacteraceae</taxon>
        <taxon>Lysobacter</taxon>
        <taxon>environmental samples</taxon>
    </lineage>
</organism>
<dbReference type="InterPro" id="IPR021330">
    <property type="entry name" value="DUF2939"/>
</dbReference>
<proteinExistence type="predicted"/>
<dbReference type="AlphaFoldDB" id="A0A6J4KK17"/>
<dbReference type="EMBL" id="CADCUA010000137">
    <property type="protein sequence ID" value="CAA9307126.1"/>
    <property type="molecule type" value="Genomic_DNA"/>
</dbReference>
<name>A0A6J4KK17_9GAMM</name>
<evidence type="ECO:0008006" key="2">
    <source>
        <dbReference type="Google" id="ProtNLM"/>
    </source>
</evidence>
<sequence length="193" mass="20757">MKKWIALLVIGALAFAAYIAAGPILALNSIRDAIQREDTAAIARHVDFPAVRVNLRAQIDDYLARRAGPDGQADVFGALAVRLAGAAAGSVADVLATPAGIGVVLEGRGLIHRITGEGVSAIDTYRHQPPTDLLERATYRYESHDRFAVTVPNRDGAPVVFVLTRNGLQWKITEVRMPLESLDPTRWNEAPGG</sequence>
<evidence type="ECO:0000313" key="1">
    <source>
        <dbReference type="EMBL" id="CAA9307126.1"/>
    </source>
</evidence>
<gene>
    <name evidence="1" type="ORF">AVDCRST_MAG71-450</name>
</gene>
<dbReference type="Pfam" id="PF11159">
    <property type="entry name" value="DUF2939"/>
    <property type="match status" value="1"/>
</dbReference>